<dbReference type="InterPro" id="IPR050582">
    <property type="entry name" value="HAD-like_SerB"/>
</dbReference>
<dbReference type="InterPro" id="IPR023214">
    <property type="entry name" value="HAD_sf"/>
</dbReference>
<sequence>MESALGFGGGASFEAAVSDDAAAVSTTAATTAAGGEKKFALDEMDVAAFGADAAAKTSFDPTAATCDEDDQEAMESVLNLAGGKSFEAAVNDSEAAPAVSAAALSLDQIAFGTPPSDVPWRASPDGVDDVDDETMRTDDEADQEAMEDVLNFAASHPSCQIDQADVTAPKTHEKPVIAKSHKAAFFDLDGTIANSNVVAQYVVAKCDQMTTFWKFLWLPLYALKCAFYLVVDWLSRSTFNALFARDFRGMSATRASKKKMAQIVYDKYMHDRVFPNAVAHVNALKEEDYKIVLVTGSLDFMIEPLARVLRADHVIANSLEETEGRYGKGTVFTGKLKGTPVADEEKRVRVMRYAEQHGIDLARSKAYGDSLSDAAMLECVGEAAVVSPSSAGMRRRAEEEGWEVLGWREEHERAGGALAGRAGAAA</sequence>
<dbReference type="RefSeq" id="XP_003063580.1">
    <property type="nucleotide sequence ID" value="XM_003063534.1"/>
</dbReference>
<dbReference type="OrthoDB" id="27226at2759"/>
<evidence type="ECO:0000313" key="5">
    <source>
        <dbReference type="Proteomes" id="UP000001876"/>
    </source>
</evidence>
<evidence type="ECO:0000256" key="2">
    <source>
        <dbReference type="ARBA" id="ARBA00022801"/>
    </source>
</evidence>
<evidence type="ECO:0000256" key="3">
    <source>
        <dbReference type="ARBA" id="ARBA00022842"/>
    </source>
</evidence>
<reference evidence="4 5" key="1">
    <citation type="journal article" date="2009" name="Science">
        <title>Green evolution and dynamic adaptations revealed by genomes of the marine picoeukaryotes Micromonas.</title>
        <authorList>
            <person name="Worden A.Z."/>
            <person name="Lee J.H."/>
            <person name="Mock T."/>
            <person name="Rouze P."/>
            <person name="Simmons M.P."/>
            <person name="Aerts A.L."/>
            <person name="Allen A.E."/>
            <person name="Cuvelier M.L."/>
            <person name="Derelle E."/>
            <person name="Everett M.V."/>
            <person name="Foulon E."/>
            <person name="Grimwood J."/>
            <person name="Gundlach H."/>
            <person name="Henrissat B."/>
            <person name="Napoli C."/>
            <person name="McDonald S.M."/>
            <person name="Parker M.S."/>
            <person name="Rombauts S."/>
            <person name="Salamov A."/>
            <person name="Von Dassow P."/>
            <person name="Badger J.H."/>
            <person name="Coutinho P.M."/>
            <person name="Demir E."/>
            <person name="Dubchak I."/>
            <person name="Gentemann C."/>
            <person name="Eikrem W."/>
            <person name="Gready J.E."/>
            <person name="John U."/>
            <person name="Lanier W."/>
            <person name="Lindquist E.A."/>
            <person name="Lucas S."/>
            <person name="Mayer K.F."/>
            <person name="Moreau H."/>
            <person name="Not F."/>
            <person name="Otillar R."/>
            <person name="Panaud O."/>
            <person name="Pangilinan J."/>
            <person name="Paulsen I."/>
            <person name="Piegu B."/>
            <person name="Poliakov A."/>
            <person name="Robbens S."/>
            <person name="Schmutz J."/>
            <person name="Toulza E."/>
            <person name="Wyss T."/>
            <person name="Zelensky A."/>
            <person name="Zhou K."/>
            <person name="Armbrust E.V."/>
            <person name="Bhattacharya D."/>
            <person name="Goodenough U.W."/>
            <person name="Van de Peer Y."/>
            <person name="Grigoriev I.V."/>
        </authorList>
    </citation>
    <scope>NUCLEOTIDE SEQUENCE [LARGE SCALE GENOMIC DNA]</scope>
    <source>
        <strain evidence="4 5">CCMP1545</strain>
    </source>
</reference>
<dbReference type="GeneID" id="9689203"/>
<accession>C1N6N0</accession>
<dbReference type="AlphaFoldDB" id="C1N6N0"/>
<dbReference type="SUPFAM" id="SSF56784">
    <property type="entry name" value="HAD-like"/>
    <property type="match status" value="1"/>
</dbReference>
<dbReference type="Pfam" id="PF12710">
    <property type="entry name" value="HAD"/>
    <property type="match status" value="1"/>
</dbReference>
<keyword evidence="2" id="KW-0378">Hydrolase</keyword>
<dbReference type="PANTHER" id="PTHR43344">
    <property type="entry name" value="PHOSPHOSERINE PHOSPHATASE"/>
    <property type="match status" value="1"/>
</dbReference>
<dbReference type="EMBL" id="GG663749">
    <property type="protein sequence ID" value="EEH51953.1"/>
    <property type="molecule type" value="Genomic_DNA"/>
</dbReference>
<dbReference type="NCBIfam" id="TIGR01490">
    <property type="entry name" value="HAD-SF-IB-hyp1"/>
    <property type="match status" value="1"/>
</dbReference>
<organism evidence="5">
    <name type="scientific">Micromonas pusilla (strain CCMP1545)</name>
    <name type="common">Picoplanktonic green alga</name>
    <dbReference type="NCBI Taxonomy" id="564608"/>
    <lineage>
        <taxon>Eukaryota</taxon>
        <taxon>Viridiplantae</taxon>
        <taxon>Chlorophyta</taxon>
        <taxon>Mamiellophyceae</taxon>
        <taxon>Mamiellales</taxon>
        <taxon>Mamiellaceae</taxon>
        <taxon>Micromonas</taxon>
    </lineage>
</organism>
<dbReference type="NCBIfam" id="TIGR01488">
    <property type="entry name" value="HAD-SF-IB"/>
    <property type="match status" value="1"/>
</dbReference>
<dbReference type="GO" id="GO:0016787">
    <property type="term" value="F:hydrolase activity"/>
    <property type="evidence" value="ECO:0007669"/>
    <property type="project" value="UniProtKB-KW"/>
</dbReference>
<keyword evidence="5" id="KW-1185">Reference proteome</keyword>
<dbReference type="Proteomes" id="UP000001876">
    <property type="component" value="Unassembled WGS sequence"/>
</dbReference>
<evidence type="ECO:0000313" key="4">
    <source>
        <dbReference type="EMBL" id="EEH51953.1"/>
    </source>
</evidence>
<dbReference type="Gene3D" id="1.20.1440.100">
    <property type="entry name" value="SG protein - dephosphorylation function"/>
    <property type="match status" value="1"/>
</dbReference>
<dbReference type="Gene3D" id="3.40.50.1000">
    <property type="entry name" value="HAD superfamily/HAD-like"/>
    <property type="match status" value="1"/>
</dbReference>
<proteinExistence type="predicted"/>
<dbReference type="InterPro" id="IPR006385">
    <property type="entry name" value="HAD_hydro_SerB1"/>
</dbReference>
<dbReference type="InterPro" id="IPR036412">
    <property type="entry name" value="HAD-like_sf"/>
</dbReference>
<dbReference type="GO" id="GO:0046872">
    <property type="term" value="F:metal ion binding"/>
    <property type="evidence" value="ECO:0007669"/>
    <property type="project" value="UniProtKB-KW"/>
</dbReference>
<dbReference type="eggNOG" id="ENOG502S9EN">
    <property type="taxonomic scope" value="Eukaryota"/>
</dbReference>
<keyword evidence="1" id="KW-0479">Metal-binding</keyword>
<dbReference type="KEGG" id="mpp:MICPUCDRAFT_65718"/>
<gene>
    <name evidence="4" type="ORF">MICPUCDRAFT_65718</name>
</gene>
<protein>
    <submittedName>
        <fullName evidence="4">Predicted protein</fullName>
    </submittedName>
</protein>
<dbReference type="PANTHER" id="PTHR43344:SF13">
    <property type="entry name" value="PHOSPHATASE RV3661-RELATED"/>
    <property type="match status" value="1"/>
</dbReference>
<evidence type="ECO:0000256" key="1">
    <source>
        <dbReference type="ARBA" id="ARBA00022723"/>
    </source>
</evidence>
<keyword evidence="3" id="KW-0460">Magnesium</keyword>
<name>C1N6N0_MICPC</name>